<comment type="similarity">
    <text evidence="1">Belongs to the FAH family.</text>
</comment>
<evidence type="ECO:0000256" key="1">
    <source>
        <dbReference type="ARBA" id="ARBA00010211"/>
    </source>
</evidence>
<dbReference type="AlphaFoldDB" id="A0A934MJF8"/>
<dbReference type="SUPFAM" id="SSF56529">
    <property type="entry name" value="FAH"/>
    <property type="match status" value="1"/>
</dbReference>
<dbReference type="Gene3D" id="3.90.850.10">
    <property type="entry name" value="Fumarylacetoacetase-like, C-terminal domain"/>
    <property type="match status" value="1"/>
</dbReference>
<comment type="caution">
    <text evidence="4">The sequence shown here is derived from an EMBL/GenBank/DDBJ whole genome shotgun (WGS) entry which is preliminary data.</text>
</comment>
<dbReference type="FunFam" id="3.90.850.10:FF:000002">
    <property type="entry name" value="2-hydroxyhepta-2,4-diene-1,7-dioate isomerase"/>
    <property type="match status" value="1"/>
</dbReference>
<evidence type="ECO:0000256" key="2">
    <source>
        <dbReference type="ARBA" id="ARBA00022723"/>
    </source>
</evidence>
<dbReference type="GO" id="GO:0016853">
    <property type="term" value="F:isomerase activity"/>
    <property type="evidence" value="ECO:0007669"/>
    <property type="project" value="UniProtKB-ARBA"/>
</dbReference>
<gene>
    <name evidence="4" type="ORF">JCR33_21330</name>
</gene>
<dbReference type="GO" id="GO:0018773">
    <property type="term" value="F:acetylpyruvate hydrolase activity"/>
    <property type="evidence" value="ECO:0007669"/>
    <property type="project" value="TreeGrafter"/>
</dbReference>
<dbReference type="EMBL" id="JAEKJA010000024">
    <property type="protein sequence ID" value="MBJ3778256.1"/>
    <property type="molecule type" value="Genomic_DNA"/>
</dbReference>
<accession>A0A934MJF8</accession>
<dbReference type="PANTHER" id="PTHR11820">
    <property type="entry name" value="ACYLPYRUVASE"/>
    <property type="match status" value="1"/>
</dbReference>
<evidence type="ECO:0000313" key="5">
    <source>
        <dbReference type="Proteomes" id="UP000609531"/>
    </source>
</evidence>
<keyword evidence="5" id="KW-1185">Reference proteome</keyword>
<organism evidence="4 5">
    <name type="scientific">Acuticoccus mangrovi</name>
    <dbReference type="NCBI Taxonomy" id="2796142"/>
    <lineage>
        <taxon>Bacteria</taxon>
        <taxon>Pseudomonadati</taxon>
        <taxon>Pseudomonadota</taxon>
        <taxon>Alphaproteobacteria</taxon>
        <taxon>Hyphomicrobiales</taxon>
        <taxon>Amorphaceae</taxon>
        <taxon>Acuticoccus</taxon>
    </lineage>
</organism>
<dbReference type="Proteomes" id="UP000609531">
    <property type="component" value="Unassembled WGS sequence"/>
</dbReference>
<keyword evidence="2" id="KW-0479">Metal-binding</keyword>
<dbReference type="GO" id="GO:0019752">
    <property type="term" value="P:carboxylic acid metabolic process"/>
    <property type="evidence" value="ECO:0007669"/>
    <property type="project" value="UniProtKB-ARBA"/>
</dbReference>
<feature type="domain" description="Fumarylacetoacetase-like C-terminal" evidence="3">
    <location>
        <begin position="76"/>
        <end position="290"/>
    </location>
</feature>
<dbReference type="RefSeq" id="WP_198884155.1">
    <property type="nucleotide sequence ID" value="NZ_JAEKJA010000024.1"/>
</dbReference>
<evidence type="ECO:0000313" key="4">
    <source>
        <dbReference type="EMBL" id="MBJ3778256.1"/>
    </source>
</evidence>
<name>A0A934MJF8_9HYPH</name>
<dbReference type="InterPro" id="IPR036663">
    <property type="entry name" value="Fumarylacetoacetase_C_sf"/>
</dbReference>
<sequence>MKLVTFTRNGTLAIGALDGEEVIDFTALDVPRDMLGFIAAGEAALEAVKQGAGAAPRHPLASVTLIAPIPRPHRNIMCVGKNYHAHATEFAQSGFDASAAEDIPAHPVIFSKLPSTVSNPGDPIDVSLDPTGSVDYEGELAVVIGTGGRGITKADALGHVYGYTIVNDVTSRELQKKHRQWLIGKSLDGFCPMGPTLVTADEVPDPTALQLITDVNGERRQDAPVSDLIFDIPTLIETLSAGITLEAGDIIATGTAAGVGIGFTPPKYLKAGDRVAITIEPIGRLENPVVA</sequence>
<evidence type="ECO:0000259" key="3">
    <source>
        <dbReference type="Pfam" id="PF01557"/>
    </source>
</evidence>
<keyword evidence="4" id="KW-0378">Hydrolase</keyword>
<dbReference type="InterPro" id="IPR011234">
    <property type="entry name" value="Fumarylacetoacetase-like_C"/>
</dbReference>
<dbReference type="GO" id="GO:0046872">
    <property type="term" value="F:metal ion binding"/>
    <property type="evidence" value="ECO:0007669"/>
    <property type="project" value="UniProtKB-KW"/>
</dbReference>
<dbReference type="Pfam" id="PF01557">
    <property type="entry name" value="FAA_hydrolase"/>
    <property type="match status" value="1"/>
</dbReference>
<protein>
    <submittedName>
        <fullName evidence="4">Fumarylacetoacetate hydrolase family protein</fullName>
    </submittedName>
</protein>
<dbReference type="PANTHER" id="PTHR11820:SF7">
    <property type="entry name" value="ACYLPYRUVASE FAHD1, MITOCHONDRIAL"/>
    <property type="match status" value="1"/>
</dbReference>
<proteinExistence type="inferred from homology"/>
<reference evidence="4" key="1">
    <citation type="submission" date="2020-12" db="EMBL/GenBank/DDBJ databases">
        <title>Bacterial taxonomy.</title>
        <authorList>
            <person name="Pan X."/>
        </authorList>
    </citation>
    <scope>NUCLEOTIDE SEQUENCE</scope>
    <source>
        <strain evidence="4">B2012</strain>
    </source>
</reference>